<feature type="non-terminal residue" evidence="1">
    <location>
        <position position="32"/>
    </location>
</feature>
<dbReference type="AlphaFoldDB" id="A0A381WZB7"/>
<evidence type="ECO:0000313" key="1">
    <source>
        <dbReference type="EMBL" id="SVA57825.1"/>
    </source>
</evidence>
<reference evidence="1" key="1">
    <citation type="submission" date="2018-05" db="EMBL/GenBank/DDBJ databases">
        <authorList>
            <person name="Lanie J.A."/>
            <person name="Ng W.-L."/>
            <person name="Kazmierczak K.M."/>
            <person name="Andrzejewski T.M."/>
            <person name="Davidsen T.M."/>
            <person name="Wayne K.J."/>
            <person name="Tettelin H."/>
            <person name="Glass J.I."/>
            <person name="Rusch D."/>
            <person name="Podicherti R."/>
            <person name="Tsui H.-C.T."/>
            <person name="Winkler M.E."/>
        </authorList>
    </citation>
    <scope>NUCLEOTIDE SEQUENCE</scope>
</reference>
<gene>
    <name evidence="1" type="ORF">METZ01_LOCUS110679</name>
</gene>
<name>A0A381WZB7_9ZZZZ</name>
<dbReference type="EMBL" id="UINC01013373">
    <property type="protein sequence ID" value="SVA57825.1"/>
    <property type="molecule type" value="Genomic_DNA"/>
</dbReference>
<proteinExistence type="predicted"/>
<accession>A0A381WZB7</accession>
<protein>
    <submittedName>
        <fullName evidence="1">Uncharacterized protein</fullName>
    </submittedName>
</protein>
<sequence>MLAFEKNFLWTDILQWTYYSFIFTSDNMTINY</sequence>
<organism evidence="1">
    <name type="scientific">marine metagenome</name>
    <dbReference type="NCBI Taxonomy" id="408172"/>
    <lineage>
        <taxon>unclassified sequences</taxon>
        <taxon>metagenomes</taxon>
        <taxon>ecological metagenomes</taxon>
    </lineage>
</organism>